<feature type="region of interest" description="Disordered" evidence="1">
    <location>
        <begin position="153"/>
        <end position="175"/>
    </location>
</feature>
<dbReference type="InterPro" id="IPR027417">
    <property type="entry name" value="P-loop_NTPase"/>
</dbReference>
<dbReference type="CDD" id="cd01029">
    <property type="entry name" value="TOPRIM_primases"/>
    <property type="match status" value="1"/>
</dbReference>
<dbReference type="GO" id="GO:0005524">
    <property type="term" value="F:ATP binding"/>
    <property type="evidence" value="ECO:0007669"/>
    <property type="project" value="InterPro"/>
</dbReference>
<evidence type="ECO:0000313" key="3">
    <source>
        <dbReference type="EMBL" id="CAJ1387701.1"/>
    </source>
</evidence>
<dbReference type="EMBL" id="CAUJNA010001557">
    <property type="protein sequence ID" value="CAJ1387701.1"/>
    <property type="molecule type" value="Genomic_DNA"/>
</dbReference>
<keyword evidence="4" id="KW-1185">Reference proteome</keyword>
<dbReference type="InterPro" id="IPR034154">
    <property type="entry name" value="TOPRIM_DnaG/twinkle"/>
</dbReference>
<dbReference type="PROSITE" id="PS51199">
    <property type="entry name" value="SF4_HELICASE"/>
    <property type="match status" value="1"/>
</dbReference>
<sequence>MGSCVDFGMLAPTVPARSAPAPKGPQVSSRVRIPSTGTGARFAGPARFPAAAALAALAVRRISRDSCAAEAGRACRADDVDYEVVAELILKQTGRMPEELRDEWVNGLQCPWCGGGRKKEKSFSCRVRPGQIYCKCWRANKCKIQTTLRAVAPAGGSAQRPAPSRSAQVERAQPTRSALGLDNRLLSVPHREYLLQRGITEQVLRRNRVCSKKHKLGNVLVFQYFASEPDSSPRLVAEKVRKLPKEFWQTTGGQKCLYGVDDIKGQPEMVLTEGEIDKLSLEVAGIRAAASLQNGCKGGLSLAFGAEEAFAKAKRIVLAVDGDEGGQACAEELAKRLGKSKCYLVKWPEGCKDANEVLMRYGAERLRSLMAEAEPMIKGFDDEVMAEVMARISGTMPLEYISGVSTGWEGVDNFLRIVPGEISVVTGMPGNGKSEWLLSLAVNLSYRHQWRTLLFAFEGKEESLAAQLATKVQATVPQLQDPGVALEWLDEHITLGCSDFEGFTQEKILARAREEKAQGLDLLIVDPYNCIEKSKEEKDEVEHKYIGSLLGKLRKFADEYKVHVVIVAHPTKSAAWLNESPGLYDIAGSAEWFNKTDNGIVVNRRKVELEDGDVVSTRQVEISVKKVRNREAGKLGSAWLLYDAKTRSYSDLQMDLGCEEDDAVPQRAQARTSAHA</sequence>
<gene>
    <name evidence="3" type="ORF">EVOR1521_LOCUS13717</name>
</gene>
<dbReference type="Proteomes" id="UP001178507">
    <property type="component" value="Unassembled WGS sequence"/>
</dbReference>
<dbReference type="AlphaFoldDB" id="A0AA36N2Z1"/>
<dbReference type="PANTHER" id="PTHR12873">
    <property type="entry name" value="T7-LIKE MITOCHONDRIAL DNA HELICASE"/>
    <property type="match status" value="1"/>
</dbReference>
<name>A0AA36N2Z1_9DINO</name>
<feature type="domain" description="SF4 helicase" evidence="2">
    <location>
        <begin position="397"/>
        <end position="656"/>
    </location>
</feature>
<dbReference type="InterPro" id="IPR007694">
    <property type="entry name" value="DNA_helicase_DnaB-like_C"/>
</dbReference>
<accession>A0AA36N2Z1</accession>
<dbReference type="Pfam" id="PF13155">
    <property type="entry name" value="Toprim_2"/>
    <property type="match status" value="1"/>
</dbReference>
<protein>
    <recommendedName>
        <fullName evidence="2">SF4 helicase domain-containing protein</fullName>
    </recommendedName>
</protein>
<dbReference type="Pfam" id="PF03796">
    <property type="entry name" value="DnaB_C"/>
    <property type="match status" value="1"/>
</dbReference>
<dbReference type="Gene3D" id="3.40.50.300">
    <property type="entry name" value="P-loop containing nucleotide triphosphate hydrolases"/>
    <property type="match status" value="1"/>
</dbReference>
<dbReference type="InterPro" id="IPR027032">
    <property type="entry name" value="Twinkle-like"/>
</dbReference>
<dbReference type="GO" id="GO:0003697">
    <property type="term" value="F:single-stranded DNA binding"/>
    <property type="evidence" value="ECO:0007669"/>
    <property type="project" value="InterPro"/>
</dbReference>
<comment type="caution">
    <text evidence="3">The sequence shown here is derived from an EMBL/GenBank/DDBJ whole genome shotgun (WGS) entry which is preliminary data.</text>
</comment>
<evidence type="ECO:0000256" key="1">
    <source>
        <dbReference type="SAM" id="MobiDB-lite"/>
    </source>
</evidence>
<dbReference type="GO" id="GO:0006260">
    <property type="term" value="P:DNA replication"/>
    <property type="evidence" value="ECO:0007669"/>
    <property type="project" value="InterPro"/>
</dbReference>
<evidence type="ECO:0000259" key="2">
    <source>
        <dbReference type="PROSITE" id="PS51199"/>
    </source>
</evidence>
<dbReference type="SUPFAM" id="SSF52540">
    <property type="entry name" value="P-loop containing nucleoside triphosphate hydrolases"/>
    <property type="match status" value="1"/>
</dbReference>
<dbReference type="PANTHER" id="PTHR12873:SF0">
    <property type="entry name" value="TWINKLE MTDNA HELICASE"/>
    <property type="match status" value="1"/>
</dbReference>
<dbReference type="SUPFAM" id="SSF56731">
    <property type="entry name" value="DNA primase core"/>
    <property type="match status" value="1"/>
</dbReference>
<evidence type="ECO:0000313" key="4">
    <source>
        <dbReference type="Proteomes" id="UP001178507"/>
    </source>
</evidence>
<organism evidence="3 4">
    <name type="scientific">Effrenium voratum</name>
    <dbReference type="NCBI Taxonomy" id="2562239"/>
    <lineage>
        <taxon>Eukaryota</taxon>
        <taxon>Sar</taxon>
        <taxon>Alveolata</taxon>
        <taxon>Dinophyceae</taxon>
        <taxon>Suessiales</taxon>
        <taxon>Symbiodiniaceae</taxon>
        <taxon>Effrenium</taxon>
    </lineage>
</organism>
<dbReference type="Gene3D" id="3.40.1360.10">
    <property type="match status" value="1"/>
</dbReference>
<proteinExistence type="predicted"/>
<reference evidence="3" key="1">
    <citation type="submission" date="2023-08" db="EMBL/GenBank/DDBJ databases">
        <authorList>
            <person name="Chen Y."/>
            <person name="Shah S."/>
            <person name="Dougan E. K."/>
            <person name="Thang M."/>
            <person name="Chan C."/>
        </authorList>
    </citation>
    <scope>NUCLEOTIDE SEQUENCE</scope>
</reference>
<dbReference type="GO" id="GO:0043139">
    <property type="term" value="F:5'-3' DNA helicase activity"/>
    <property type="evidence" value="ECO:0007669"/>
    <property type="project" value="InterPro"/>
</dbReference>